<dbReference type="Proteomes" id="UP001629432">
    <property type="component" value="Unassembled WGS sequence"/>
</dbReference>
<evidence type="ECO:0000256" key="5">
    <source>
        <dbReference type="ARBA" id="ARBA00023002"/>
    </source>
</evidence>
<proteinExistence type="inferred from homology"/>
<comment type="cofactor">
    <cofactor evidence="1">
        <name>Fe(3+)</name>
        <dbReference type="ChEBI" id="CHEBI:29034"/>
    </cofactor>
</comment>
<dbReference type="InterPro" id="IPR015889">
    <property type="entry name" value="Intradiol_dOase_core"/>
</dbReference>
<keyword evidence="6" id="KW-0408">Iron</keyword>
<evidence type="ECO:0000256" key="3">
    <source>
        <dbReference type="ARBA" id="ARBA00022723"/>
    </source>
</evidence>
<evidence type="ECO:0000259" key="8">
    <source>
        <dbReference type="Pfam" id="PF04444"/>
    </source>
</evidence>
<gene>
    <name evidence="9" type="ORF">PQQ63_33775</name>
</gene>
<comment type="caution">
    <text evidence="9">The sequence shown here is derived from an EMBL/GenBank/DDBJ whole genome shotgun (WGS) entry which is preliminary data.</text>
</comment>
<dbReference type="Pfam" id="PF00775">
    <property type="entry name" value="Dioxygenase_C"/>
    <property type="match status" value="1"/>
</dbReference>
<keyword evidence="5" id="KW-0560">Oxidoreductase</keyword>
<dbReference type="PANTHER" id="PTHR33711">
    <property type="entry name" value="DIOXYGENASE, PUTATIVE (AFU_ORTHOLOGUE AFUA_2G02910)-RELATED"/>
    <property type="match status" value="1"/>
</dbReference>
<keyword evidence="3" id="KW-0479">Metal-binding</keyword>
<name>A0ABW9E260_9BURK</name>
<feature type="domain" description="Catechol dioxygenase N-terminal" evidence="8">
    <location>
        <begin position="32"/>
        <end position="105"/>
    </location>
</feature>
<evidence type="ECO:0000313" key="10">
    <source>
        <dbReference type="Proteomes" id="UP001629432"/>
    </source>
</evidence>
<feature type="domain" description="Intradiol ring-cleavage dioxygenases" evidence="7">
    <location>
        <begin position="114"/>
        <end position="274"/>
    </location>
</feature>
<keyword evidence="10" id="KW-1185">Reference proteome</keyword>
<dbReference type="InterPro" id="IPR000627">
    <property type="entry name" value="Intradiol_dOase_C"/>
</dbReference>
<evidence type="ECO:0000256" key="1">
    <source>
        <dbReference type="ARBA" id="ARBA00001965"/>
    </source>
</evidence>
<comment type="similarity">
    <text evidence="2">Belongs to the intradiol ring-cleavage dioxygenase family.</text>
</comment>
<keyword evidence="4 9" id="KW-0223">Dioxygenase</keyword>
<protein>
    <submittedName>
        <fullName evidence="9">Dioxygenase</fullName>
    </submittedName>
</protein>
<accession>A0ABW9E260</accession>
<dbReference type="InterPro" id="IPR007535">
    <property type="entry name" value="Catechol_dOase_N"/>
</dbReference>
<dbReference type="Pfam" id="PF04444">
    <property type="entry name" value="Dioxygenase_N"/>
    <property type="match status" value="1"/>
</dbReference>
<dbReference type="PANTHER" id="PTHR33711:SF7">
    <property type="entry name" value="INTRADIOL RING-CLEAVAGE DIOXYGENASES DOMAIN-CONTAINING PROTEIN-RELATED"/>
    <property type="match status" value="1"/>
</dbReference>
<dbReference type="Gene3D" id="2.60.130.10">
    <property type="entry name" value="Aromatic compound dioxygenase"/>
    <property type="match status" value="1"/>
</dbReference>
<dbReference type="EMBL" id="JAQQCF010000046">
    <property type="protein sequence ID" value="MFM0641668.1"/>
    <property type="molecule type" value="Genomic_DNA"/>
</dbReference>
<evidence type="ECO:0000313" key="9">
    <source>
        <dbReference type="EMBL" id="MFM0641668.1"/>
    </source>
</evidence>
<dbReference type="GO" id="GO:0051213">
    <property type="term" value="F:dioxygenase activity"/>
    <property type="evidence" value="ECO:0007669"/>
    <property type="project" value="UniProtKB-KW"/>
</dbReference>
<dbReference type="InterPro" id="IPR050770">
    <property type="entry name" value="Intradiol_RC_Dioxygenase"/>
</dbReference>
<reference evidence="9 10" key="1">
    <citation type="journal article" date="2024" name="Chem. Sci.">
        <title>Discovery of megapolipeptins by genome mining of a Burkholderiales bacteria collection.</title>
        <authorList>
            <person name="Paulo B.S."/>
            <person name="Recchia M.J.J."/>
            <person name="Lee S."/>
            <person name="Fergusson C.H."/>
            <person name="Romanowski S.B."/>
            <person name="Hernandez A."/>
            <person name="Krull N."/>
            <person name="Liu D.Y."/>
            <person name="Cavanagh H."/>
            <person name="Bos A."/>
            <person name="Gray C.A."/>
            <person name="Murphy B.T."/>
            <person name="Linington R.G."/>
            <person name="Eustaquio A.S."/>
        </authorList>
    </citation>
    <scope>NUCLEOTIDE SEQUENCE [LARGE SCALE GENOMIC DNA]</scope>
    <source>
        <strain evidence="9 10">RL17-338-BIC-A</strain>
    </source>
</reference>
<organism evidence="9 10">
    <name type="scientific">Paraburkholderia metrosideri</name>
    <dbReference type="NCBI Taxonomy" id="580937"/>
    <lineage>
        <taxon>Bacteria</taxon>
        <taxon>Pseudomonadati</taxon>
        <taxon>Pseudomonadota</taxon>
        <taxon>Betaproteobacteria</taxon>
        <taxon>Burkholderiales</taxon>
        <taxon>Burkholderiaceae</taxon>
        <taxon>Paraburkholderia</taxon>
    </lineage>
</organism>
<evidence type="ECO:0000259" key="7">
    <source>
        <dbReference type="Pfam" id="PF00775"/>
    </source>
</evidence>
<evidence type="ECO:0000256" key="4">
    <source>
        <dbReference type="ARBA" id="ARBA00022964"/>
    </source>
</evidence>
<sequence length="319" mass="34590">MAFGDTRRQQAIPATPQALLAAVLAANHRTADPRLKQVMDALIRHLHAFALEVQLAYEELEPGLDLLIRIGKTTGPEKNEGILLANILGLATLVGLIDAKKALAAGGTEPALIGPFWRANQPTREYGADIAAAGTPGDKMIVTGRVLSLDGKPIVNARVETWQALPAGLYENQDPHQEDMNLRARFETDELGRFSFRSVRPAGYAVPVDGPCGDLLALQRRGIMRPAHLHFIVLAEGFRTLSTQIFDADDPNAYSDVVFGAVGSLLRRFEQDPDGIYRLDVELRLEPGVMRIPMCHVPCALCPVPCALCPVPCALCPVP</sequence>
<dbReference type="SUPFAM" id="SSF49482">
    <property type="entry name" value="Aromatic compound dioxygenase"/>
    <property type="match status" value="1"/>
</dbReference>
<evidence type="ECO:0000256" key="6">
    <source>
        <dbReference type="ARBA" id="ARBA00023004"/>
    </source>
</evidence>
<evidence type="ECO:0000256" key="2">
    <source>
        <dbReference type="ARBA" id="ARBA00007825"/>
    </source>
</evidence>